<dbReference type="CDD" id="cd16692">
    <property type="entry name" value="mRING-H2-C3H3C2_WDR59"/>
    <property type="match status" value="1"/>
</dbReference>
<evidence type="ECO:0000256" key="2">
    <source>
        <dbReference type="ARBA" id="ARBA00022737"/>
    </source>
</evidence>
<feature type="repeat" description="WD" evidence="4">
    <location>
        <begin position="67"/>
        <end position="109"/>
    </location>
</feature>
<dbReference type="InterPro" id="IPR049567">
    <property type="entry name" value="WDR59-like"/>
</dbReference>
<evidence type="ECO:0000313" key="7">
    <source>
        <dbReference type="EMBL" id="GFG32156.1"/>
    </source>
</evidence>
<feature type="repeat" description="WD" evidence="4">
    <location>
        <begin position="153"/>
        <end position="195"/>
    </location>
</feature>
<feature type="repeat" description="WD" evidence="4">
    <location>
        <begin position="120"/>
        <end position="151"/>
    </location>
</feature>
<dbReference type="InterPro" id="IPR019775">
    <property type="entry name" value="WD40_repeat_CS"/>
</dbReference>
<dbReference type="GO" id="GO:0035591">
    <property type="term" value="F:signaling adaptor activity"/>
    <property type="evidence" value="ECO:0007669"/>
    <property type="project" value="TreeGrafter"/>
</dbReference>
<gene>
    <name evidence="7" type="ORF">Cfor_09334</name>
</gene>
<feature type="non-terminal residue" evidence="7">
    <location>
        <position position="1"/>
    </location>
</feature>
<dbReference type="Proteomes" id="UP000502823">
    <property type="component" value="Unassembled WGS sequence"/>
</dbReference>
<dbReference type="InterPro" id="IPR016135">
    <property type="entry name" value="UBQ-conjugating_enzyme/RWD"/>
</dbReference>
<feature type="region of interest" description="Disordered" evidence="5">
    <location>
        <begin position="340"/>
        <end position="361"/>
    </location>
</feature>
<organism evidence="7 8">
    <name type="scientific">Coptotermes formosanus</name>
    <name type="common">Formosan subterranean termite</name>
    <dbReference type="NCBI Taxonomy" id="36987"/>
    <lineage>
        <taxon>Eukaryota</taxon>
        <taxon>Metazoa</taxon>
        <taxon>Ecdysozoa</taxon>
        <taxon>Arthropoda</taxon>
        <taxon>Hexapoda</taxon>
        <taxon>Insecta</taxon>
        <taxon>Pterygota</taxon>
        <taxon>Neoptera</taxon>
        <taxon>Polyneoptera</taxon>
        <taxon>Dictyoptera</taxon>
        <taxon>Blattodea</taxon>
        <taxon>Blattoidea</taxon>
        <taxon>Termitoidae</taxon>
        <taxon>Rhinotermitidae</taxon>
        <taxon>Coptotermes</taxon>
    </lineage>
</organism>
<evidence type="ECO:0000259" key="6">
    <source>
        <dbReference type="PROSITE" id="PS50908"/>
    </source>
</evidence>
<dbReference type="FunCoup" id="A0A6L2PID1">
    <property type="interactions" value="718"/>
</dbReference>
<comment type="caution">
    <text evidence="7">The sequence shown here is derived from an EMBL/GenBank/DDBJ whole genome shotgun (WGS) entry which is preliminary data.</text>
</comment>
<sequence length="956" mass="107099">RRYLAIKNLDDSSDTLHKIPRHSKYEVGAAEWNPSSINKDLCAISSNQRVEILSWQSGGDLVQTQTLRSHTRVVSDLNWHQFDPNLLASCSIDTFIHVWDIRDQRRPSLSLSAVAGATQVRWNRLSRYLLATAHDGDIKLWDQRKGTAPVQYIAAHLAKIHGLDWSPAHENQLATASQDCTVKFFDITNPRRAESILTTSSPVWRARYTPFGEGLITVVVPQLRRGENSLLLWNIANQTAPVHTFVGHTDVVLEFEWRKHRDDTLDYELITWSKDQSLRIWRIEPFLQKKFCCYLSPEFECPCVNNFSVLEQALTHPLQDLSLENGSGVSDISNSLMLDEGTDASLGNPSDREVNPSPTQPKTLQQEFSLINVNMPNVQMDVMDAVTRSCTVTATTNAHIVILQVNFPPSYPYNAAPTFQFAQGTSIDNNKMAKLLKVLKQTAQERVRKNKSCLEPCLRQLVSTLDQVSKQLDESENKPFLRLHHSQPSSYLEPSNIYGSFQDAYIPFPRTSGAKFCSVGILVCFGRLPYARRSSARLESSTPRSLSALGGSLSSFALGGSSVASTNQYSLMYPPVAQSPTGDPNVSITSFYFQDRQPSRTRSRGVHGSSRGLQNASRTSSKKASRAIVTIYDASSLFFIHKELGEKYVFDYHDIPGMCHHNSAIAATVGRRDLVQAWTLAALSATASTQPASDLDDDIPWSHHPFGRAMVESLIAHYAKQSDIQMAAMLCCAFGCRAENQDTFKSRQLSKSVNLNMIHNGNYLFQPGGSPYHTIHQVDMSLEGWNCPMLKQNRSNSWSDSLDDFKFTSTIVEHTEINDTDSEKSVKMLDEKNSHLYDTYKKAYSEILHRWNLLDARAQVLKYMSTPAEVHRGVEFYSECQNCNNKVRGASCLMCKRLVLQCSVCNLSVRGLSNFCLACGHGGHSEHMMSWFETETQCPTGCGCNCMVETASMLES</sequence>
<dbReference type="EMBL" id="BLKM01011105">
    <property type="protein sequence ID" value="GFG32156.1"/>
    <property type="molecule type" value="Genomic_DNA"/>
</dbReference>
<dbReference type="SMART" id="SM00591">
    <property type="entry name" value="RWD"/>
    <property type="match status" value="1"/>
</dbReference>
<dbReference type="GO" id="GO:0035859">
    <property type="term" value="C:Seh1-associated complex"/>
    <property type="evidence" value="ECO:0007669"/>
    <property type="project" value="TreeGrafter"/>
</dbReference>
<dbReference type="PANTHER" id="PTHR46170">
    <property type="entry name" value="GATOR COMPLEX PROTEIN WDR59"/>
    <property type="match status" value="1"/>
</dbReference>
<dbReference type="InterPro" id="IPR039456">
    <property type="entry name" value="WDR59_mRING-H2-C3H3C2"/>
</dbReference>
<dbReference type="InterPro" id="IPR049566">
    <property type="entry name" value="WDR59_RTC1-like_RING_Znf"/>
</dbReference>
<dbReference type="Pfam" id="PF00400">
    <property type="entry name" value="WD40"/>
    <property type="match status" value="3"/>
</dbReference>
<dbReference type="Gene3D" id="2.130.10.10">
    <property type="entry name" value="YVTN repeat-like/Quinoprotein amine dehydrogenase"/>
    <property type="match status" value="2"/>
</dbReference>
<dbReference type="PROSITE" id="PS00678">
    <property type="entry name" value="WD_REPEATS_1"/>
    <property type="match status" value="1"/>
</dbReference>
<dbReference type="GO" id="GO:0005774">
    <property type="term" value="C:vacuolar membrane"/>
    <property type="evidence" value="ECO:0007669"/>
    <property type="project" value="TreeGrafter"/>
</dbReference>
<dbReference type="SMART" id="SM00320">
    <property type="entry name" value="WD40"/>
    <property type="match status" value="5"/>
</dbReference>
<evidence type="ECO:0000256" key="5">
    <source>
        <dbReference type="SAM" id="MobiDB-lite"/>
    </source>
</evidence>
<dbReference type="SUPFAM" id="SSF50978">
    <property type="entry name" value="WD40 repeat-like"/>
    <property type="match status" value="1"/>
</dbReference>
<protein>
    <recommendedName>
        <fullName evidence="6">RWD domain-containing protein</fullName>
    </recommendedName>
</protein>
<dbReference type="PROSITE" id="PS50294">
    <property type="entry name" value="WD_REPEATS_REGION"/>
    <property type="match status" value="1"/>
</dbReference>
<dbReference type="InterPro" id="IPR036322">
    <property type="entry name" value="WD40_repeat_dom_sf"/>
</dbReference>
<evidence type="ECO:0000256" key="1">
    <source>
        <dbReference type="ARBA" id="ARBA00022574"/>
    </source>
</evidence>
<evidence type="ECO:0000313" key="8">
    <source>
        <dbReference type="Proteomes" id="UP000502823"/>
    </source>
</evidence>
<keyword evidence="1 4" id="KW-0853">WD repeat</keyword>
<dbReference type="OrthoDB" id="311712at2759"/>
<accession>A0A6L2PID1</accession>
<dbReference type="InterPro" id="IPR006575">
    <property type="entry name" value="RWD_dom"/>
</dbReference>
<keyword evidence="2" id="KW-0677">Repeat</keyword>
<keyword evidence="8" id="KW-1185">Reference proteome</keyword>
<feature type="region of interest" description="Disordered" evidence="5">
    <location>
        <begin position="596"/>
        <end position="619"/>
    </location>
</feature>
<dbReference type="PANTHER" id="PTHR46170:SF1">
    <property type="entry name" value="GATOR COMPLEX PROTEIN WDR59"/>
    <property type="match status" value="1"/>
</dbReference>
<proteinExistence type="inferred from homology"/>
<dbReference type="InterPro" id="IPR001680">
    <property type="entry name" value="WD40_rpt"/>
</dbReference>
<evidence type="ECO:0000256" key="3">
    <source>
        <dbReference type="ARBA" id="ARBA00038452"/>
    </source>
</evidence>
<dbReference type="Pfam" id="PF05773">
    <property type="entry name" value="RWD"/>
    <property type="match status" value="1"/>
</dbReference>
<dbReference type="Pfam" id="PF17120">
    <property type="entry name" value="zf-RING_16"/>
    <property type="match status" value="1"/>
</dbReference>
<dbReference type="GO" id="GO:1904263">
    <property type="term" value="P:positive regulation of TORC1 signaling"/>
    <property type="evidence" value="ECO:0007669"/>
    <property type="project" value="TreeGrafter"/>
</dbReference>
<dbReference type="GO" id="GO:0034198">
    <property type="term" value="P:cellular response to amino acid starvation"/>
    <property type="evidence" value="ECO:0007669"/>
    <property type="project" value="TreeGrafter"/>
</dbReference>
<dbReference type="Gene3D" id="3.10.110.10">
    <property type="entry name" value="Ubiquitin Conjugating Enzyme"/>
    <property type="match status" value="1"/>
</dbReference>
<dbReference type="PROSITE" id="PS50082">
    <property type="entry name" value="WD_REPEATS_2"/>
    <property type="match status" value="3"/>
</dbReference>
<comment type="similarity">
    <text evidence="3">Belongs to the WD repeat WDR59 family.</text>
</comment>
<name>A0A6L2PID1_COPFO</name>
<dbReference type="InParanoid" id="A0A6L2PID1"/>
<dbReference type="AlphaFoldDB" id="A0A6L2PID1"/>
<evidence type="ECO:0000256" key="4">
    <source>
        <dbReference type="PROSITE-ProRule" id="PRU00221"/>
    </source>
</evidence>
<reference evidence="8" key="1">
    <citation type="submission" date="2020-01" db="EMBL/GenBank/DDBJ databases">
        <title>Draft genome sequence of the Termite Coptotermes fromosanus.</title>
        <authorList>
            <person name="Itakura S."/>
            <person name="Yosikawa Y."/>
            <person name="Umezawa K."/>
        </authorList>
    </citation>
    <scope>NUCLEOTIDE SEQUENCE [LARGE SCALE GENOMIC DNA]</scope>
</reference>
<feature type="domain" description="RWD" evidence="6">
    <location>
        <begin position="366"/>
        <end position="468"/>
    </location>
</feature>
<dbReference type="InterPro" id="IPR015943">
    <property type="entry name" value="WD40/YVTN_repeat-like_dom_sf"/>
</dbReference>
<dbReference type="PROSITE" id="PS50908">
    <property type="entry name" value="RWD"/>
    <property type="match status" value="1"/>
</dbReference>